<accession>A0ABW3RA74</accession>
<sequence>MKKIIYLMVVLGVTLSGCNPMEDIYNDIDATVDPIVGDAVITLSDEDYDELELNFGNFNSVDDAKSMLPSFLSDKYPVWGAGSTALVTFKWYNPIETYEAAVYELSDAEHNAITGTTYGNFDESGHIYDYLDATYPNPDEGDFVSLRYRFYNGGEMTLTDGFAFEDGSWVKFTGFTEDQYNAMGEGFPNFSSEDEANQKIPIALLDVYKFNPKSAGDIVLSMYELYVGGGVTESYTAAYIFDGVAFSAYNNVAEETVQFGHDGTTWVPDNTIKYTFTGDDVAFISNALIGTYPGPADNVGFFGSFDRRDSSSNYWSDAMLLEAFNLLLDNKHPSAEEGQKYVLTFIIYNGSTTNETKSVIKTGGVWVYQ</sequence>
<dbReference type="Proteomes" id="UP001597163">
    <property type="component" value="Unassembled WGS sequence"/>
</dbReference>
<gene>
    <name evidence="1" type="ORF">ACFQ2E_04180</name>
</gene>
<evidence type="ECO:0000313" key="1">
    <source>
        <dbReference type="EMBL" id="MFD1161602.1"/>
    </source>
</evidence>
<organism evidence="1 2">
    <name type="scientific">Hwangdonia seohaensis</name>
    <dbReference type="NCBI Taxonomy" id="1240727"/>
    <lineage>
        <taxon>Bacteria</taxon>
        <taxon>Pseudomonadati</taxon>
        <taxon>Bacteroidota</taxon>
        <taxon>Flavobacteriia</taxon>
        <taxon>Flavobacteriales</taxon>
        <taxon>Flavobacteriaceae</taxon>
        <taxon>Hwangdonia</taxon>
    </lineage>
</organism>
<evidence type="ECO:0008006" key="3">
    <source>
        <dbReference type="Google" id="ProtNLM"/>
    </source>
</evidence>
<keyword evidence="2" id="KW-1185">Reference proteome</keyword>
<dbReference type="PROSITE" id="PS51257">
    <property type="entry name" value="PROKAR_LIPOPROTEIN"/>
    <property type="match status" value="1"/>
</dbReference>
<dbReference type="EMBL" id="JBHTLJ010000001">
    <property type="protein sequence ID" value="MFD1161602.1"/>
    <property type="molecule type" value="Genomic_DNA"/>
</dbReference>
<comment type="caution">
    <text evidence="1">The sequence shown here is derived from an EMBL/GenBank/DDBJ whole genome shotgun (WGS) entry which is preliminary data.</text>
</comment>
<dbReference type="RefSeq" id="WP_311936840.1">
    <property type="nucleotide sequence ID" value="NZ_JAVSCK010000001.1"/>
</dbReference>
<proteinExistence type="predicted"/>
<reference evidence="2" key="1">
    <citation type="journal article" date="2019" name="Int. J. Syst. Evol. Microbiol.">
        <title>The Global Catalogue of Microorganisms (GCM) 10K type strain sequencing project: providing services to taxonomists for standard genome sequencing and annotation.</title>
        <authorList>
            <consortium name="The Broad Institute Genomics Platform"/>
            <consortium name="The Broad Institute Genome Sequencing Center for Infectious Disease"/>
            <person name="Wu L."/>
            <person name="Ma J."/>
        </authorList>
    </citation>
    <scope>NUCLEOTIDE SEQUENCE [LARGE SCALE GENOMIC DNA]</scope>
    <source>
        <strain evidence="2">CCUG 63246</strain>
    </source>
</reference>
<evidence type="ECO:0000313" key="2">
    <source>
        <dbReference type="Proteomes" id="UP001597163"/>
    </source>
</evidence>
<protein>
    <recommendedName>
        <fullName evidence="3">DUF5017 domain-containing protein</fullName>
    </recommendedName>
</protein>
<name>A0ABW3RA74_9FLAO</name>